<comment type="cofactor">
    <cofactor evidence="8 10">
        <name>Zn(2+)</name>
        <dbReference type="ChEBI" id="CHEBI:29105"/>
    </cofactor>
    <text evidence="8 10">Binds 1 zinc ion per subunit.</text>
</comment>
<keyword evidence="5 8" id="KW-0862">Zinc</keyword>
<evidence type="ECO:0000256" key="5">
    <source>
        <dbReference type="ARBA" id="ARBA00022833"/>
    </source>
</evidence>
<evidence type="ECO:0000256" key="10">
    <source>
        <dbReference type="PIRSR" id="PIRSR006113-2"/>
    </source>
</evidence>
<comment type="caution">
    <text evidence="11">The sequence shown here is derived from an EMBL/GenBank/DDBJ whole genome shotgun (WGS) entry which is preliminary data.</text>
</comment>
<comment type="pathway">
    <text evidence="1 8">Purine metabolism; 7-cyano-7-deazaguanine biosynthesis.</text>
</comment>
<dbReference type="GO" id="GO:0070497">
    <property type="term" value="F:6-carboxytetrahydropterin synthase activity"/>
    <property type="evidence" value="ECO:0007669"/>
    <property type="project" value="UniProtKB-EC"/>
</dbReference>
<evidence type="ECO:0000256" key="1">
    <source>
        <dbReference type="ARBA" id="ARBA00005061"/>
    </source>
</evidence>
<feature type="binding site" evidence="10">
    <location>
        <position position="14"/>
    </location>
    <ligand>
        <name>Zn(2+)</name>
        <dbReference type="ChEBI" id="CHEBI:29105"/>
    </ligand>
</feature>
<dbReference type="RefSeq" id="WP_211469325.1">
    <property type="nucleotide sequence ID" value="NZ_JAGSXH010000065.1"/>
</dbReference>
<dbReference type="EMBL" id="JAGSXH010000065">
    <property type="protein sequence ID" value="MBS2964964.1"/>
    <property type="molecule type" value="Genomic_DNA"/>
</dbReference>
<gene>
    <name evidence="11" type="primary">queD</name>
    <name evidence="11" type="ORF">KGA66_18045</name>
</gene>
<evidence type="ECO:0000256" key="6">
    <source>
        <dbReference type="ARBA" id="ARBA00023239"/>
    </source>
</evidence>
<dbReference type="PANTHER" id="PTHR12589">
    <property type="entry name" value="PYRUVOYL TETRAHYDROBIOPTERIN SYNTHASE"/>
    <property type="match status" value="1"/>
</dbReference>
<dbReference type="GO" id="GO:0008616">
    <property type="term" value="P:tRNA queuosine(34) biosynthetic process"/>
    <property type="evidence" value="ECO:0007669"/>
    <property type="project" value="UniProtKB-KW"/>
</dbReference>
<dbReference type="Pfam" id="PF01242">
    <property type="entry name" value="PTPS"/>
    <property type="match status" value="1"/>
</dbReference>
<feature type="binding site" evidence="10">
    <location>
        <position position="29"/>
    </location>
    <ligand>
        <name>Zn(2+)</name>
        <dbReference type="ChEBI" id="CHEBI:29105"/>
    </ligand>
</feature>
<organism evidence="11 12">
    <name type="scientific">Actinocrinis puniceicyclus</name>
    <dbReference type="NCBI Taxonomy" id="977794"/>
    <lineage>
        <taxon>Bacteria</taxon>
        <taxon>Bacillati</taxon>
        <taxon>Actinomycetota</taxon>
        <taxon>Actinomycetes</taxon>
        <taxon>Catenulisporales</taxon>
        <taxon>Actinospicaceae</taxon>
        <taxon>Actinocrinis</taxon>
    </lineage>
</organism>
<dbReference type="GO" id="GO:0046872">
    <property type="term" value="F:metal ion binding"/>
    <property type="evidence" value="ECO:0007669"/>
    <property type="project" value="UniProtKB-KW"/>
</dbReference>
<evidence type="ECO:0000256" key="9">
    <source>
        <dbReference type="PIRSR" id="PIRSR006113-1"/>
    </source>
</evidence>
<sequence>MYRIAKTFTFEAAHHLRDLPEEHKCARIHGHSYRVEITLESERLTATGFVDDFAELKPLGDYIGTSLDHRDLNQVLDDNPTSELLARHLADWFERHLAPDLNGRLIGVRVSETVNSWAEYLPASRREVTS</sequence>
<feature type="binding site" evidence="10">
    <location>
        <position position="31"/>
    </location>
    <ligand>
        <name>Zn(2+)</name>
        <dbReference type="ChEBI" id="CHEBI:29105"/>
    </ligand>
</feature>
<dbReference type="Proteomes" id="UP000677913">
    <property type="component" value="Unassembled WGS sequence"/>
</dbReference>
<evidence type="ECO:0000256" key="7">
    <source>
        <dbReference type="ARBA" id="ARBA00048807"/>
    </source>
</evidence>
<dbReference type="EC" id="4.-.-.-" evidence="8"/>
<evidence type="ECO:0000313" key="12">
    <source>
        <dbReference type="Proteomes" id="UP000677913"/>
    </source>
</evidence>
<keyword evidence="6 8" id="KW-0456">Lyase</keyword>
<keyword evidence="8" id="KW-0671">Queuosine biosynthesis</keyword>
<feature type="active site" description="Charge relay system" evidence="9">
    <location>
        <position position="69"/>
    </location>
</feature>
<comment type="catalytic activity">
    <reaction evidence="7 8">
        <text>7,8-dihydroneopterin 3'-triphosphate + H2O = 6-carboxy-5,6,7,8-tetrahydropterin + triphosphate + acetaldehyde + 2 H(+)</text>
        <dbReference type="Rhea" id="RHEA:27966"/>
        <dbReference type="ChEBI" id="CHEBI:15343"/>
        <dbReference type="ChEBI" id="CHEBI:15377"/>
        <dbReference type="ChEBI" id="CHEBI:15378"/>
        <dbReference type="ChEBI" id="CHEBI:18036"/>
        <dbReference type="ChEBI" id="CHEBI:58462"/>
        <dbReference type="ChEBI" id="CHEBI:61032"/>
        <dbReference type="EC" id="4.1.2.50"/>
    </reaction>
</comment>
<proteinExistence type="inferred from homology"/>
<evidence type="ECO:0000256" key="2">
    <source>
        <dbReference type="ARBA" id="ARBA00008900"/>
    </source>
</evidence>
<name>A0A8J7WRS8_9ACTN</name>
<dbReference type="SUPFAM" id="SSF55620">
    <property type="entry name" value="Tetrahydrobiopterin biosynthesis enzymes-like"/>
    <property type="match status" value="1"/>
</dbReference>
<keyword evidence="12" id="KW-1185">Reference proteome</keyword>
<comment type="similarity">
    <text evidence="2 8">Belongs to the PTPS family. QueD subfamily.</text>
</comment>
<dbReference type="AlphaFoldDB" id="A0A8J7WRS8"/>
<dbReference type="NCBIfam" id="TIGR03367">
    <property type="entry name" value="queuosine_QueD"/>
    <property type="match status" value="1"/>
</dbReference>
<dbReference type="Gene3D" id="3.30.479.10">
    <property type="entry name" value="6-pyruvoyl tetrahydropterin synthase/QueD"/>
    <property type="match status" value="2"/>
</dbReference>
<dbReference type="PIRSF" id="PIRSF006113">
    <property type="entry name" value="PTP_synth"/>
    <property type="match status" value="1"/>
</dbReference>
<accession>A0A8J7WRS8</accession>
<reference evidence="11" key="1">
    <citation type="submission" date="2021-04" db="EMBL/GenBank/DDBJ databases">
        <title>Genome based classification of Actinospica acidithermotolerans sp. nov., an actinobacterium isolated from an Indonesian hot spring.</title>
        <authorList>
            <person name="Kusuma A.B."/>
            <person name="Putra K.E."/>
            <person name="Nafisah S."/>
            <person name="Loh J."/>
            <person name="Nouioui I."/>
            <person name="Goodfellow M."/>
        </authorList>
    </citation>
    <scope>NUCLEOTIDE SEQUENCE</scope>
    <source>
        <strain evidence="11">DSM 45618</strain>
    </source>
</reference>
<keyword evidence="4 8" id="KW-0479">Metal-binding</keyword>
<evidence type="ECO:0000256" key="3">
    <source>
        <dbReference type="ARBA" id="ARBA00018141"/>
    </source>
</evidence>
<evidence type="ECO:0000256" key="4">
    <source>
        <dbReference type="ARBA" id="ARBA00022723"/>
    </source>
</evidence>
<feature type="active site" description="Charge relay system" evidence="9">
    <location>
        <position position="112"/>
    </location>
</feature>
<evidence type="ECO:0000313" key="11">
    <source>
        <dbReference type="EMBL" id="MBS2964964.1"/>
    </source>
</evidence>
<dbReference type="PANTHER" id="PTHR12589:SF7">
    <property type="entry name" value="6-PYRUVOYL TETRAHYDROBIOPTERIN SYNTHASE"/>
    <property type="match status" value="1"/>
</dbReference>
<dbReference type="InterPro" id="IPR007115">
    <property type="entry name" value="6-PTP_synth/QueD"/>
</dbReference>
<dbReference type="InterPro" id="IPR038418">
    <property type="entry name" value="6-PTP_synth/QueD_sf"/>
</dbReference>
<protein>
    <recommendedName>
        <fullName evidence="3 8">6-carboxy-5,6,7,8-tetrahydropterin synthase</fullName>
        <ecNumber evidence="8">4.-.-.-</ecNumber>
    </recommendedName>
</protein>
<feature type="active site" description="Proton acceptor" evidence="9">
    <location>
        <position position="25"/>
    </location>
</feature>
<evidence type="ECO:0000256" key="8">
    <source>
        <dbReference type="PIRNR" id="PIRNR006113"/>
    </source>
</evidence>
<dbReference type="UniPathway" id="UPA00391"/>